<name>A0A078LQW3_9PSED</name>
<dbReference type="HOGENOM" id="CLU_2900907_0_0_6"/>
<accession>A0A078LQW3</accession>
<reference evidence="1 2" key="1">
    <citation type="submission" date="2014-07" db="EMBL/GenBank/DDBJ databases">
        <authorList>
            <person name="Urmite Genomes Urmite Genomes"/>
        </authorList>
    </citation>
    <scope>NUCLEOTIDE SEQUENCE [LARGE SCALE GENOMIC DNA]</scope>
    <source>
        <strain evidence="1 2">20_BN</strain>
    </source>
</reference>
<sequence length="62" mass="7147">MAAFFIWCNKNNGFLPLFRMNKLTGIQQVDKRSGIVQRYGPESATPGPQDSMRLRFHCILMD</sequence>
<protein>
    <submittedName>
        <fullName evidence="1">Uncharacterized protein</fullName>
    </submittedName>
</protein>
<dbReference type="AlphaFoldDB" id="A0A078LQW3"/>
<dbReference type="EMBL" id="CCSF01000001">
    <property type="protein sequence ID" value="CDZ92757.1"/>
    <property type="molecule type" value="Genomic_DNA"/>
</dbReference>
<proteinExistence type="predicted"/>
<evidence type="ECO:0000313" key="1">
    <source>
        <dbReference type="EMBL" id="CDZ92757.1"/>
    </source>
</evidence>
<evidence type="ECO:0000313" key="2">
    <source>
        <dbReference type="Proteomes" id="UP000053902"/>
    </source>
</evidence>
<organism evidence="1 2">
    <name type="scientific">Pseudomonas saudiphocaensis</name>
    <dbReference type="NCBI Taxonomy" id="1499686"/>
    <lineage>
        <taxon>Bacteria</taxon>
        <taxon>Pseudomonadati</taxon>
        <taxon>Pseudomonadota</taxon>
        <taxon>Gammaproteobacteria</taxon>
        <taxon>Pseudomonadales</taxon>
        <taxon>Pseudomonadaceae</taxon>
        <taxon>Pseudomonas</taxon>
    </lineage>
</organism>
<gene>
    <name evidence="1" type="ORF">BN1079_00024</name>
</gene>
<dbReference type="Proteomes" id="UP000053902">
    <property type="component" value="Unassembled WGS sequence"/>
</dbReference>
<keyword evidence="2" id="KW-1185">Reference proteome</keyword>
<dbReference type="STRING" id="1499686.BN1079_00024"/>